<dbReference type="InterPro" id="IPR016166">
    <property type="entry name" value="FAD-bd_PCMH"/>
</dbReference>
<comment type="caution">
    <text evidence="7">The sequence shown here is derived from an EMBL/GenBank/DDBJ whole genome shotgun (WGS) entry which is preliminary data.</text>
</comment>
<sequence>MLSRRNLLRAGGSITVAAAASAGIGLGISSAARSKDGKWQKLREAIRGDVVLPGEPNYTLAKQLQITQYDSINPQGIAYCQSADDVRACVSFAQHYGLPVRARSGGHNLSGWSTGEGLVVDLSRINQARVGDNTLTIGVGAQSVDALAALKPHNKQLVTGTCPTVCAGGFLSGGGLGHQTRKFGVGSDRVKSATVVLADGRIVRCSKSVEPDLYWAIRGGGGGNFGIVVDFEVRPIGAPTMVNYDAMWSLDHGAEVLTAWQKWCVTGSNNIGSSLVVMPPHDAGGAPTIFVGGGYLGPKAEIDKALNHLIEMAGAQPISKTVGEEEPYADAMHTRYCGEKTLDQCHRVGQNPDAQLPRTPYQRQSYRMIDRALTVAENSQVLKAWDSHQSLAHRYVQIIAVGGVANQVSRTATAYVHRGAQFLMGYQLGLDNANPPADQLAEATAWTDLGAATLRPVASGSYINFPSSGGDDGHWGVANYGENYARLLTVKRRYDPHNFFTHPRSIGS</sequence>
<keyword evidence="5" id="KW-0560">Oxidoreductase</keyword>
<evidence type="ECO:0000256" key="2">
    <source>
        <dbReference type="ARBA" id="ARBA00005466"/>
    </source>
</evidence>
<keyword evidence="3" id="KW-0285">Flavoprotein</keyword>
<evidence type="ECO:0000256" key="4">
    <source>
        <dbReference type="ARBA" id="ARBA00022827"/>
    </source>
</evidence>
<dbReference type="InterPro" id="IPR016169">
    <property type="entry name" value="FAD-bd_PCMH_sub2"/>
</dbReference>
<comment type="cofactor">
    <cofactor evidence="1">
        <name>FAD</name>
        <dbReference type="ChEBI" id="CHEBI:57692"/>
    </cofactor>
</comment>
<evidence type="ECO:0000256" key="1">
    <source>
        <dbReference type="ARBA" id="ARBA00001974"/>
    </source>
</evidence>
<dbReference type="Proteomes" id="UP000294257">
    <property type="component" value="Unassembled WGS sequence"/>
</dbReference>
<dbReference type="RefSeq" id="WP_207222728.1">
    <property type="nucleotide sequence ID" value="NZ_SGWQ01000007.1"/>
</dbReference>
<reference evidence="7 8" key="1">
    <citation type="submission" date="2019-02" db="EMBL/GenBank/DDBJ databases">
        <title>Genomic Encyclopedia of Type Strains, Phase IV (KMG-IV): sequencing the most valuable type-strain genomes for metagenomic binning, comparative biology and taxonomic classification.</title>
        <authorList>
            <person name="Goeker M."/>
        </authorList>
    </citation>
    <scope>NUCLEOTIDE SEQUENCE [LARGE SCALE GENOMIC DNA]</scope>
    <source>
        <strain evidence="7 8">DSM 101727</strain>
    </source>
</reference>
<accession>A0A4Q7KJH6</accession>
<dbReference type="PROSITE" id="PS51318">
    <property type="entry name" value="TAT"/>
    <property type="match status" value="1"/>
</dbReference>
<gene>
    <name evidence="7" type="ORF">EV193_10715</name>
</gene>
<dbReference type="GO" id="GO:0016491">
    <property type="term" value="F:oxidoreductase activity"/>
    <property type="evidence" value="ECO:0007669"/>
    <property type="project" value="UniProtKB-KW"/>
</dbReference>
<dbReference type="AlphaFoldDB" id="A0A4Q7KJH6"/>
<dbReference type="Pfam" id="PF01565">
    <property type="entry name" value="FAD_binding_4"/>
    <property type="match status" value="1"/>
</dbReference>
<dbReference type="InterPro" id="IPR006093">
    <property type="entry name" value="Oxy_OxRdtase_FAD_BS"/>
</dbReference>
<dbReference type="PROSITE" id="PS00862">
    <property type="entry name" value="OX2_COVAL_FAD"/>
    <property type="match status" value="1"/>
</dbReference>
<dbReference type="InterPro" id="IPR012951">
    <property type="entry name" value="BBE"/>
</dbReference>
<dbReference type="Gene3D" id="3.40.462.20">
    <property type="match status" value="1"/>
</dbReference>
<dbReference type="EMBL" id="SGWQ01000007">
    <property type="protein sequence ID" value="RZS36334.1"/>
    <property type="molecule type" value="Genomic_DNA"/>
</dbReference>
<evidence type="ECO:0000313" key="8">
    <source>
        <dbReference type="Proteomes" id="UP000294257"/>
    </source>
</evidence>
<dbReference type="Pfam" id="PF08031">
    <property type="entry name" value="BBE"/>
    <property type="match status" value="1"/>
</dbReference>
<evidence type="ECO:0000313" key="7">
    <source>
        <dbReference type="EMBL" id="RZS36334.1"/>
    </source>
</evidence>
<dbReference type="InterPro" id="IPR006311">
    <property type="entry name" value="TAT_signal"/>
</dbReference>
<evidence type="ECO:0000256" key="5">
    <source>
        <dbReference type="ARBA" id="ARBA00023002"/>
    </source>
</evidence>
<dbReference type="InterPro" id="IPR036318">
    <property type="entry name" value="FAD-bd_PCMH-like_sf"/>
</dbReference>
<name>A0A4Q7KJH6_9PSEU</name>
<dbReference type="PROSITE" id="PS51387">
    <property type="entry name" value="FAD_PCMH"/>
    <property type="match status" value="1"/>
</dbReference>
<feature type="domain" description="FAD-binding PCMH-type" evidence="6">
    <location>
        <begin position="69"/>
        <end position="238"/>
    </location>
</feature>
<organism evidence="7 8">
    <name type="scientific">Herbihabitans rhizosphaerae</name>
    <dbReference type="NCBI Taxonomy" id="1872711"/>
    <lineage>
        <taxon>Bacteria</taxon>
        <taxon>Bacillati</taxon>
        <taxon>Actinomycetota</taxon>
        <taxon>Actinomycetes</taxon>
        <taxon>Pseudonocardiales</taxon>
        <taxon>Pseudonocardiaceae</taxon>
        <taxon>Herbihabitans</taxon>
    </lineage>
</organism>
<dbReference type="Gene3D" id="3.30.465.10">
    <property type="match status" value="1"/>
</dbReference>
<keyword evidence="8" id="KW-1185">Reference proteome</keyword>
<evidence type="ECO:0000259" key="6">
    <source>
        <dbReference type="PROSITE" id="PS51387"/>
    </source>
</evidence>
<dbReference type="PANTHER" id="PTHR42973:SF39">
    <property type="entry name" value="FAD-BINDING PCMH-TYPE DOMAIN-CONTAINING PROTEIN"/>
    <property type="match status" value="1"/>
</dbReference>
<dbReference type="GO" id="GO:0071949">
    <property type="term" value="F:FAD binding"/>
    <property type="evidence" value="ECO:0007669"/>
    <property type="project" value="InterPro"/>
</dbReference>
<evidence type="ECO:0000256" key="3">
    <source>
        <dbReference type="ARBA" id="ARBA00022630"/>
    </source>
</evidence>
<dbReference type="PANTHER" id="PTHR42973">
    <property type="entry name" value="BINDING OXIDOREDUCTASE, PUTATIVE (AFU_ORTHOLOGUE AFUA_1G17690)-RELATED"/>
    <property type="match status" value="1"/>
</dbReference>
<keyword evidence="4" id="KW-0274">FAD</keyword>
<dbReference type="InterPro" id="IPR050416">
    <property type="entry name" value="FAD-linked_Oxidoreductase"/>
</dbReference>
<dbReference type="InterPro" id="IPR006094">
    <property type="entry name" value="Oxid_FAD_bind_N"/>
</dbReference>
<protein>
    <submittedName>
        <fullName evidence="7">FAD/FMN-containing dehydrogenase</fullName>
    </submittedName>
</protein>
<dbReference type="SUPFAM" id="SSF56176">
    <property type="entry name" value="FAD-binding/transporter-associated domain-like"/>
    <property type="match status" value="1"/>
</dbReference>
<proteinExistence type="inferred from homology"/>
<comment type="similarity">
    <text evidence="2">Belongs to the oxygen-dependent FAD-linked oxidoreductase family.</text>
</comment>